<dbReference type="Pfam" id="PF16178">
    <property type="entry name" value="Anoct_dimer"/>
    <property type="match status" value="1"/>
</dbReference>
<reference evidence="2" key="1">
    <citation type="submission" date="2021-02" db="EMBL/GenBank/DDBJ databases">
        <authorList>
            <person name="Nowell W R."/>
        </authorList>
    </citation>
    <scope>NUCLEOTIDE SEQUENCE</scope>
</reference>
<dbReference type="InterPro" id="IPR032394">
    <property type="entry name" value="Anoct_dimer"/>
</dbReference>
<evidence type="ECO:0000313" key="2">
    <source>
        <dbReference type="EMBL" id="CAF5183144.1"/>
    </source>
</evidence>
<name>A0A8S3HQA3_9BILA</name>
<protein>
    <recommendedName>
        <fullName evidence="1">Anoctamin dimerisation domain-containing protein</fullName>
    </recommendedName>
</protein>
<sequence>MSNKSVSSSVSGGGGCRTLLRLRPVDWLEEADRQLYLTAPSTGTATDCRQRRRIDFVLVYSLGVRDSALNKQRRQAFQCKLESVGFEIEEQDIVGALVYTK</sequence>
<gene>
    <name evidence="2" type="ORF">SMN809_LOCUS69572</name>
</gene>
<feature type="domain" description="Anoctamin dimerisation" evidence="1">
    <location>
        <begin position="50"/>
        <end position="93"/>
    </location>
</feature>
<evidence type="ECO:0000259" key="1">
    <source>
        <dbReference type="Pfam" id="PF16178"/>
    </source>
</evidence>
<dbReference type="EMBL" id="CAJOBI010319780">
    <property type="protein sequence ID" value="CAF5183144.1"/>
    <property type="molecule type" value="Genomic_DNA"/>
</dbReference>
<dbReference type="PROSITE" id="PS51257">
    <property type="entry name" value="PROKAR_LIPOPROTEIN"/>
    <property type="match status" value="1"/>
</dbReference>
<dbReference type="GO" id="GO:0046983">
    <property type="term" value="F:protein dimerization activity"/>
    <property type="evidence" value="ECO:0007669"/>
    <property type="project" value="InterPro"/>
</dbReference>
<evidence type="ECO:0000313" key="3">
    <source>
        <dbReference type="Proteomes" id="UP000676336"/>
    </source>
</evidence>
<dbReference type="AlphaFoldDB" id="A0A8S3HQA3"/>
<organism evidence="2 3">
    <name type="scientific">Rotaria magnacalcarata</name>
    <dbReference type="NCBI Taxonomy" id="392030"/>
    <lineage>
        <taxon>Eukaryota</taxon>
        <taxon>Metazoa</taxon>
        <taxon>Spiralia</taxon>
        <taxon>Gnathifera</taxon>
        <taxon>Rotifera</taxon>
        <taxon>Eurotatoria</taxon>
        <taxon>Bdelloidea</taxon>
        <taxon>Philodinida</taxon>
        <taxon>Philodinidae</taxon>
        <taxon>Rotaria</taxon>
    </lineage>
</organism>
<comment type="caution">
    <text evidence="2">The sequence shown here is derived from an EMBL/GenBank/DDBJ whole genome shotgun (WGS) entry which is preliminary data.</text>
</comment>
<accession>A0A8S3HQA3</accession>
<proteinExistence type="predicted"/>
<dbReference type="Proteomes" id="UP000676336">
    <property type="component" value="Unassembled WGS sequence"/>
</dbReference>